<reference evidence="4 5" key="1">
    <citation type="journal article" date="2012" name="Science">
        <title>Ecological populations of bacteria act as socially cohesive units of antibiotic production and resistance.</title>
        <authorList>
            <person name="Cordero O.X."/>
            <person name="Wildschutte H."/>
            <person name="Kirkup B."/>
            <person name="Proehl S."/>
            <person name="Ngo L."/>
            <person name="Hussain F."/>
            <person name="Le Roux F."/>
            <person name="Mincer T."/>
            <person name="Polz M.F."/>
        </authorList>
    </citation>
    <scope>NUCLEOTIDE SEQUENCE [LARGE SCALE GENOMIC DNA]</scope>
    <source>
        <strain evidence="4 5">FS-238</strain>
    </source>
</reference>
<dbReference type="AlphaFoldDB" id="A0A853R5D8"/>
<evidence type="ECO:0000313" key="4">
    <source>
        <dbReference type="EMBL" id="OEE36923.1"/>
    </source>
</evidence>
<keyword evidence="3" id="KW-0812">Transmembrane</keyword>
<dbReference type="Pfam" id="PF10975">
    <property type="entry name" value="DUF2802"/>
    <property type="match status" value="1"/>
</dbReference>
<comment type="caution">
    <text evidence="4">The sequence shown here is derived from an EMBL/GenBank/DDBJ whole genome shotgun (WGS) entry which is preliminary data.</text>
</comment>
<dbReference type="Proteomes" id="UP000094808">
    <property type="component" value="Unassembled WGS sequence"/>
</dbReference>
<keyword evidence="1" id="KW-0175">Coiled coil</keyword>
<dbReference type="EMBL" id="AJYS02000164">
    <property type="protein sequence ID" value="OEE36923.1"/>
    <property type="molecule type" value="Genomic_DNA"/>
</dbReference>
<evidence type="ECO:0000256" key="2">
    <source>
        <dbReference type="SAM" id="MobiDB-lite"/>
    </source>
</evidence>
<protein>
    <submittedName>
        <fullName evidence="4">DNA repair protein</fullName>
    </submittedName>
</protein>
<evidence type="ECO:0000256" key="1">
    <source>
        <dbReference type="SAM" id="Coils"/>
    </source>
</evidence>
<name>A0A853R5D8_9VIBR</name>
<dbReference type="InterPro" id="IPR021244">
    <property type="entry name" value="DUF2802"/>
</dbReference>
<sequence length="174" mass="19486">MGRDGPPIMSEAMLFSAPVILIGSAVFVVVFLLLVLLRVRQGLAQQIDHQRQQARSLDKELQKANRQLLEIRSVAIGLGQKVTDQQDLIQHLNERITELEHVDTDGRLYSRATKMVQLGADINELIKECELPKAEAELMMSLQKKIAGHESIPPLSSHPEGREPVQSTRRPAKK</sequence>
<organism evidence="4 5">
    <name type="scientific">Vibrio ordalii FS-238</name>
    <dbReference type="NCBI Taxonomy" id="617133"/>
    <lineage>
        <taxon>Bacteria</taxon>
        <taxon>Pseudomonadati</taxon>
        <taxon>Pseudomonadota</taxon>
        <taxon>Gammaproteobacteria</taxon>
        <taxon>Vibrionales</taxon>
        <taxon>Vibrionaceae</taxon>
        <taxon>Vibrio</taxon>
    </lineage>
</organism>
<feature type="compositionally biased region" description="Polar residues" evidence="2">
    <location>
        <begin position="165"/>
        <end position="174"/>
    </location>
</feature>
<evidence type="ECO:0000313" key="5">
    <source>
        <dbReference type="Proteomes" id="UP000094808"/>
    </source>
</evidence>
<gene>
    <name evidence="4" type="ORF">A1QS_04955</name>
</gene>
<accession>A0A853R5D8</accession>
<proteinExistence type="predicted"/>
<feature type="region of interest" description="Disordered" evidence="2">
    <location>
        <begin position="149"/>
        <end position="174"/>
    </location>
</feature>
<feature type="transmembrane region" description="Helical" evidence="3">
    <location>
        <begin position="12"/>
        <end position="37"/>
    </location>
</feature>
<keyword evidence="3" id="KW-0472">Membrane</keyword>
<feature type="coiled-coil region" evidence="1">
    <location>
        <begin position="40"/>
        <end position="102"/>
    </location>
</feature>
<keyword evidence="5" id="KW-1185">Reference proteome</keyword>
<evidence type="ECO:0000256" key="3">
    <source>
        <dbReference type="SAM" id="Phobius"/>
    </source>
</evidence>
<keyword evidence="3" id="KW-1133">Transmembrane helix</keyword>